<reference evidence="2 3" key="1">
    <citation type="journal article" date="2014" name="PLoS Genet.">
        <title>Analysis of the Phlebiopsis gigantea genome, transcriptome and secretome provides insight into its pioneer colonization strategies of wood.</title>
        <authorList>
            <person name="Hori C."/>
            <person name="Ishida T."/>
            <person name="Igarashi K."/>
            <person name="Samejima M."/>
            <person name="Suzuki H."/>
            <person name="Master E."/>
            <person name="Ferreira P."/>
            <person name="Ruiz-Duenas F.J."/>
            <person name="Held B."/>
            <person name="Canessa P."/>
            <person name="Larrondo L.F."/>
            <person name="Schmoll M."/>
            <person name="Druzhinina I.S."/>
            <person name="Kubicek C.P."/>
            <person name="Gaskell J.A."/>
            <person name="Kersten P."/>
            <person name="St John F."/>
            <person name="Glasner J."/>
            <person name="Sabat G."/>
            <person name="Splinter BonDurant S."/>
            <person name="Syed K."/>
            <person name="Yadav J."/>
            <person name="Mgbeahuruike A.C."/>
            <person name="Kovalchuk A."/>
            <person name="Asiegbu F.O."/>
            <person name="Lackner G."/>
            <person name="Hoffmeister D."/>
            <person name="Rencoret J."/>
            <person name="Gutierrez A."/>
            <person name="Sun H."/>
            <person name="Lindquist E."/>
            <person name="Barry K."/>
            <person name="Riley R."/>
            <person name="Grigoriev I.V."/>
            <person name="Henrissat B."/>
            <person name="Kues U."/>
            <person name="Berka R.M."/>
            <person name="Martinez A.T."/>
            <person name="Covert S.F."/>
            <person name="Blanchette R.A."/>
            <person name="Cullen D."/>
        </authorList>
    </citation>
    <scope>NUCLEOTIDE SEQUENCE [LARGE SCALE GENOMIC DNA]</scope>
    <source>
        <strain evidence="2 3">11061_1 CR5-6</strain>
    </source>
</reference>
<organism evidence="2 3">
    <name type="scientific">Phlebiopsis gigantea (strain 11061_1 CR5-6)</name>
    <name type="common">White-rot fungus</name>
    <name type="synonym">Peniophora gigantea</name>
    <dbReference type="NCBI Taxonomy" id="745531"/>
    <lineage>
        <taxon>Eukaryota</taxon>
        <taxon>Fungi</taxon>
        <taxon>Dikarya</taxon>
        <taxon>Basidiomycota</taxon>
        <taxon>Agaricomycotina</taxon>
        <taxon>Agaricomycetes</taxon>
        <taxon>Polyporales</taxon>
        <taxon>Phanerochaetaceae</taxon>
        <taxon>Phlebiopsis</taxon>
    </lineage>
</organism>
<evidence type="ECO:0000313" key="2">
    <source>
        <dbReference type="EMBL" id="KIP07184.1"/>
    </source>
</evidence>
<feature type="domain" description="BTB" evidence="1">
    <location>
        <begin position="25"/>
        <end position="103"/>
    </location>
</feature>
<dbReference type="PROSITE" id="PS50097">
    <property type="entry name" value="BTB"/>
    <property type="match status" value="1"/>
</dbReference>
<evidence type="ECO:0000259" key="1">
    <source>
        <dbReference type="PROSITE" id="PS50097"/>
    </source>
</evidence>
<accession>A0A0C3NPV3</accession>
<protein>
    <recommendedName>
        <fullName evidence="1">BTB domain-containing protein</fullName>
    </recommendedName>
</protein>
<gene>
    <name evidence="2" type="ORF">PHLGIDRAFT_429124</name>
</gene>
<evidence type="ECO:0000313" key="3">
    <source>
        <dbReference type="Proteomes" id="UP000053257"/>
    </source>
</evidence>
<dbReference type="Proteomes" id="UP000053257">
    <property type="component" value="Unassembled WGS sequence"/>
</dbReference>
<dbReference type="AlphaFoldDB" id="A0A0C3NPV3"/>
<name>A0A0C3NPV3_PHLG1</name>
<dbReference type="Gene3D" id="3.30.710.10">
    <property type="entry name" value="Potassium Channel Kv1.1, Chain A"/>
    <property type="match status" value="1"/>
</dbReference>
<dbReference type="EMBL" id="KN840502">
    <property type="protein sequence ID" value="KIP07184.1"/>
    <property type="molecule type" value="Genomic_DNA"/>
</dbReference>
<keyword evidence="3" id="KW-1185">Reference proteome</keyword>
<proteinExistence type="predicted"/>
<sequence length="374" mass="44013">MSTMDVEQASTTTTAHHESLYFPDGDLVIASSLEKGTRTLFRVHNFMVARHSPVFRDMLSFPAGESGKTGFYDGSPLVLLHDDVEEIIALLDVFYNPGFPLFRHNDPDFPLLGYKLMKMGRKYQIDTICAAITNHLEQQWPLTEESVRRFLRSREEDEESCFDEWRADPSTKHIWKMYPEPASAIRLAVDFDIPSILPAAFYMLATMTPDQKWPKSEKEEMRMLKADRLARWDLLHERERLTYYESKYKLSVIQLQLDKVFQHSLLHRHDDCIVEWTFDYTDKEDPDGERAYIETETWDAPCTRAADRFISKHFQYQLSPYLTLTHPDPITRLLQFEKSIPTMELCQTCELPAKRHLQEEIKRIWERFAKSFQP</sequence>
<dbReference type="InterPro" id="IPR011333">
    <property type="entry name" value="SKP1/BTB/POZ_sf"/>
</dbReference>
<dbReference type="OrthoDB" id="3268787at2759"/>
<dbReference type="InterPro" id="IPR000210">
    <property type="entry name" value="BTB/POZ_dom"/>
</dbReference>
<dbReference type="HOGENOM" id="CLU_033082_7_0_1"/>